<gene>
    <name evidence="1" type="ORF">FE257_003792</name>
</gene>
<organism evidence="1 2">
    <name type="scientific">Aspergillus nanangensis</name>
    <dbReference type="NCBI Taxonomy" id="2582783"/>
    <lineage>
        <taxon>Eukaryota</taxon>
        <taxon>Fungi</taxon>
        <taxon>Dikarya</taxon>
        <taxon>Ascomycota</taxon>
        <taxon>Pezizomycotina</taxon>
        <taxon>Eurotiomycetes</taxon>
        <taxon>Eurotiomycetidae</taxon>
        <taxon>Eurotiales</taxon>
        <taxon>Aspergillaceae</taxon>
        <taxon>Aspergillus</taxon>
        <taxon>Aspergillus subgen. Circumdati</taxon>
    </lineage>
</organism>
<name>A0AAD4GNB6_ASPNN</name>
<accession>A0AAD4GNB6</accession>
<dbReference type="AlphaFoldDB" id="A0AAD4GNB6"/>
<evidence type="ECO:0000313" key="2">
    <source>
        <dbReference type="Proteomes" id="UP001194746"/>
    </source>
</evidence>
<evidence type="ECO:0000313" key="1">
    <source>
        <dbReference type="EMBL" id="KAF9883272.1"/>
    </source>
</evidence>
<sequence>MEWLTRLFQAGNGEVQRADTTSQEQKPALAQIRLQAPCISACVIGVTPPIGPFQDSRPPIVTKPQARQRVNDQVQHAAGAIPGSARTRCRCVKDVK</sequence>
<dbReference type="EMBL" id="VCAU01000173">
    <property type="protein sequence ID" value="KAF9883272.1"/>
    <property type="molecule type" value="Genomic_DNA"/>
</dbReference>
<reference evidence="1" key="2">
    <citation type="submission" date="2020-02" db="EMBL/GenBank/DDBJ databases">
        <authorList>
            <person name="Gilchrist C.L.M."/>
            <person name="Chooi Y.-H."/>
        </authorList>
    </citation>
    <scope>NUCLEOTIDE SEQUENCE</scope>
    <source>
        <strain evidence="1">MST-FP2251</strain>
    </source>
</reference>
<keyword evidence="2" id="KW-1185">Reference proteome</keyword>
<protein>
    <submittedName>
        <fullName evidence="1">Uncharacterized protein</fullName>
    </submittedName>
</protein>
<reference evidence="1" key="1">
    <citation type="journal article" date="2019" name="Beilstein J. Org. Chem.">
        <title>Nanangenines: drimane sesquiterpenoids as the dominant metabolite cohort of a novel Australian fungus, Aspergillus nanangensis.</title>
        <authorList>
            <person name="Lacey H.J."/>
            <person name="Gilchrist C.L.M."/>
            <person name="Crombie A."/>
            <person name="Kalaitzis J.A."/>
            <person name="Vuong D."/>
            <person name="Rutledge P.J."/>
            <person name="Turner P."/>
            <person name="Pitt J.I."/>
            <person name="Lacey E."/>
            <person name="Chooi Y.H."/>
            <person name="Piggott A.M."/>
        </authorList>
    </citation>
    <scope>NUCLEOTIDE SEQUENCE</scope>
    <source>
        <strain evidence="1">MST-FP2251</strain>
    </source>
</reference>
<dbReference type="Proteomes" id="UP001194746">
    <property type="component" value="Unassembled WGS sequence"/>
</dbReference>
<proteinExistence type="predicted"/>
<comment type="caution">
    <text evidence="1">The sequence shown here is derived from an EMBL/GenBank/DDBJ whole genome shotgun (WGS) entry which is preliminary data.</text>
</comment>